<comment type="caution">
    <text evidence="9">The sequence shown here is derived from an EMBL/GenBank/DDBJ whole genome shotgun (WGS) entry which is preliminary data.</text>
</comment>
<accession>A0ABQ7J7A5</accession>
<proteinExistence type="predicted"/>
<dbReference type="EMBL" id="JADAQX010000575">
    <property type="protein sequence ID" value="KAF8819861.1"/>
    <property type="molecule type" value="Genomic_DNA"/>
</dbReference>
<dbReference type="SUPFAM" id="SSF49562">
    <property type="entry name" value="C2 domain (Calcium/lipid-binding domain, CaLB)"/>
    <property type="match status" value="5"/>
</dbReference>
<gene>
    <name evidence="9" type="ORF">IE077_000628</name>
</gene>
<dbReference type="PANTHER" id="PTHR12546:SF33">
    <property type="entry name" value="SPERM VESICLE FUSION PROTEIN FER-1"/>
    <property type="match status" value="1"/>
</dbReference>
<feature type="domain" description="C2" evidence="8">
    <location>
        <begin position="982"/>
        <end position="1113"/>
    </location>
</feature>
<feature type="domain" description="C2" evidence="8">
    <location>
        <begin position="474"/>
        <end position="597"/>
    </location>
</feature>
<feature type="domain" description="C2" evidence="8">
    <location>
        <begin position="157"/>
        <end position="272"/>
    </location>
</feature>
<dbReference type="SMART" id="SM00239">
    <property type="entry name" value="C2"/>
    <property type="match status" value="5"/>
</dbReference>
<reference evidence="9 10" key="1">
    <citation type="journal article" date="2020" name="bioRxiv">
        <title>Metabolic contributions of an alphaproteobacterial endosymbiont in the apicomplexan Cardiosporidium cionae.</title>
        <authorList>
            <person name="Hunter E.S."/>
            <person name="Paight C.J."/>
            <person name="Lane C.E."/>
        </authorList>
    </citation>
    <scope>NUCLEOTIDE SEQUENCE [LARGE SCALE GENOMIC DNA]</scope>
    <source>
        <strain evidence="9">ESH_2018</strain>
    </source>
</reference>
<dbReference type="Gene3D" id="2.60.40.150">
    <property type="entry name" value="C2 domain"/>
    <property type="match status" value="3"/>
</dbReference>
<dbReference type="PROSITE" id="PS50004">
    <property type="entry name" value="C2"/>
    <property type="match status" value="4"/>
</dbReference>
<evidence type="ECO:0000256" key="7">
    <source>
        <dbReference type="SAM" id="Phobius"/>
    </source>
</evidence>
<dbReference type="InterPro" id="IPR000008">
    <property type="entry name" value="C2_dom"/>
</dbReference>
<feature type="transmembrane region" description="Helical" evidence="7">
    <location>
        <begin position="1358"/>
        <end position="1377"/>
    </location>
</feature>
<evidence type="ECO:0000256" key="4">
    <source>
        <dbReference type="ARBA" id="ARBA00022989"/>
    </source>
</evidence>
<comment type="subcellular location">
    <subcellularLocation>
        <location evidence="1">Membrane</location>
        <topology evidence="1">Single-pass membrane protein</topology>
    </subcellularLocation>
</comment>
<sequence>MAVREIQYNIRIDFHEMKDLFYKELPSGKELIPNPFIDVIVNNVTKSTVKKNQVTSASLNESFNFTASLTAEEFSRSVVEIHVFHKYIIQCGLIGSYSFSLKYVYQKPQHWIYRQWIRLCNPEIPAENVGILLVTVGVFGPGDSVPIVDESVNTMTDIDATRLNAGPDLKVTFYNLSVVIHKGQDIPLLGGISNAVEPFVKIKHGASSERSKTIRDINPEWNTTLRLPSYLPCHDNIILIELWNGETNSILINSAALDFFELIKNEILPRWINFYWRPPTEGVFGVVQDLITNPELREANTYGGRLLISASALKVQVPHSKGSVASRVVMDPTNAEYLLWVDLYEASSSVAAGGKIQVEIAIGPHSLKSVPLSPNELGSYLVDEISGRLEDLAVYLPENETSERWDIFLYLCASSKATAAGWFSSSSEITWTRFAWTRIPISLLGQLKGKPQWYTLKSMSGSVFETSAVLISLIFGLSKQMKERSPRLEYRLARAFIYEGLHFPAIGKDKFPNPFIKVDLSSHSIRTNTIEQTLNPSFYEAYEVELMLPENINLAPDITVYICSQNSSLVGGDTILGLFQHSITKVPLEWKKAPEWMDIQSVYYPLCKSKLLVSFELIPAEKVEDDTYPFFNDIRPSTKEGEISLFLIGIRMYQPLNTPTVTVSFGRDVDNTSQSLWSEAVDKPIAGSGGNWNFLKQFNVNVSLPKRVQHHSFLEVKIDETNEKSTFGGGKNTSYGMAYISLSSLLPWLDEYERKQSVETFRLKMLEDVIVEEAEKALRENPNESQEDVTNGKTEKKQSKKKQSKNAAIPYNDPDSANCVIPEMLDYIQLKERMQTTSSKELMSNYFGSAENFSQSFSMEKLRSKNITHQPSQQMDGFHRALTRGITKPLDTKDSMLLDSQKSSIFGVNPELLHFDLKMKDEDKIEEEQRDEVPYELEMDFSTTDLPYLREPIFRCTATGVPETVGYLKYICNVFEWKDEKEKTKIAKKCEWLMDQYNHTRELIIRAYVLQAKGLVPPSGASNISTYIWIKNSDSSTVMPGGLSHNVRDSGNAKRQSFRPEFNRCFQLFCALPDHALVQISVMILGTLSDECIGTTYIDMEDRYFNAKIQQLILEDNMPIELRSLKHEGSTISHGTLRGWYELMSEYFAQQHPPHTLSTSEPDDYELRVVIWRVKAVPLEDNSQISLFVRGIFQEEDGQEIIRETDTHYNSKDGTGIFNWRFIYPVKIPTHNSILKIQIWNYALLFSNEPIGEANFDLHSDLLKARQRGAIYNIPKIWLNCTHPGHKGRLCGAVEIEIYILSKKEADFLIVGQGREEPNRNPFLPNVTEHRTYIDWNAIGETVSAAGSAILSGLKWTGVWLTAALIIGAILFLLILLN</sequence>
<evidence type="ECO:0000256" key="2">
    <source>
        <dbReference type="ARBA" id="ARBA00022692"/>
    </source>
</evidence>
<protein>
    <submittedName>
        <fullName evidence="9">Ferlin family protein</fullName>
    </submittedName>
</protein>
<evidence type="ECO:0000259" key="8">
    <source>
        <dbReference type="PROSITE" id="PS50004"/>
    </source>
</evidence>
<dbReference type="Proteomes" id="UP000823046">
    <property type="component" value="Unassembled WGS sequence"/>
</dbReference>
<keyword evidence="5 7" id="KW-0472">Membrane</keyword>
<dbReference type="InterPro" id="IPR035892">
    <property type="entry name" value="C2_domain_sf"/>
</dbReference>
<organism evidence="9 10">
    <name type="scientific">Cardiosporidium cionae</name>
    <dbReference type="NCBI Taxonomy" id="476202"/>
    <lineage>
        <taxon>Eukaryota</taxon>
        <taxon>Sar</taxon>
        <taxon>Alveolata</taxon>
        <taxon>Apicomplexa</taxon>
        <taxon>Aconoidasida</taxon>
        <taxon>Nephromycida</taxon>
        <taxon>Cardiosporidium</taxon>
    </lineage>
</organism>
<dbReference type="InterPro" id="IPR012968">
    <property type="entry name" value="FerIin_dom"/>
</dbReference>
<dbReference type="InterPro" id="IPR037721">
    <property type="entry name" value="Ferlin"/>
</dbReference>
<keyword evidence="3" id="KW-0677">Repeat</keyword>
<evidence type="ECO:0000256" key="1">
    <source>
        <dbReference type="ARBA" id="ARBA00004167"/>
    </source>
</evidence>
<evidence type="ECO:0000256" key="6">
    <source>
        <dbReference type="SAM" id="MobiDB-lite"/>
    </source>
</evidence>
<dbReference type="SMART" id="SM01202">
    <property type="entry name" value="FerI"/>
    <property type="match status" value="1"/>
</dbReference>
<keyword evidence="4 7" id="KW-1133">Transmembrane helix</keyword>
<dbReference type="Pfam" id="PF00168">
    <property type="entry name" value="C2"/>
    <property type="match status" value="5"/>
</dbReference>
<keyword evidence="2 7" id="KW-0812">Transmembrane</keyword>
<evidence type="ECO:0000256" key="3">
    <source>
        <dbReference type="ARBA" id="ARBA00022737"/>
    </source>
</evidence>
<evidence type="ECO:0000313" key="10">
    <source>
        <dbReference type="Proteomes" id="UP000823046"/>
    </source>
</evidence>
<dbReference type="InterPro" id="IPR037724">
    <property type="entry name" value="C2E_Ferlin"/>
</dbReference>
<name>A0ABQ7J7A5_9APIC</name>
<feature type="region of interest" description="Disordered" evidence="6">
    <location>
        <begin position="776"/>
        <end position="814"/>
    </location>
</feature>
<keyword evidence="10" id="KW-1185">Reference proteome</keyword>
<dbReference type="PANTHER" id="PTHR12546">
    <property type="entry name" value="FER-1-LIKE"/>
    <property type="match status" value="1"/>
</dbReference>
<evidence type="ECO:0000256" key="5">
    <source>
        <dbReference type="ARBA" id="ARBA00023136"/>
    </source>
</evidence>
<dbReference type="CDD" id="cd04037">
    <property type="entry name" value="C2E_Ferlin"/>
    <property type="match status" value="1"/>
</dbReference>
<feature type="domain" description="C2" evidence="8">
    <location>
        <begin position="1149"/>
        <end position="1272"/>
    </location>
</feature>
<evidence type="ECO:0000313" key="9">
    <source>
        <dbReference type="EMBL" id="KAF8819861.1"/>
    </source>
</evidence>